<protein>
    <submittedName>
        <fullName evidence="2">Phosphodiester glycosidase family protein</fullName>
    </submittedName>
</protein>
<evidence type="ECO:0000313" key="2">
    <source>
        <dbReference type="EMBL" id="WDI32365.1"/>
    </source>
</evidence>
<accession>A0AAF0CC18</accession>
<keyword evidence="2" id="KW-0378">Hydrolase</keyword>
<dbReference type="AlphaFoldDB" id="A0AAF0CC18"/>
<dbReference type="KEGG" id="hfl:PUV54_04055"/>
<organism evidence="2 3">
    <name type="scientific">Hyphococcus flavus</name>
    <dbReference type="NCBI Taxonomy" id="1866326"/>
    <lineage>
        <taxon>Bacteria</taxon>
        <taxon>Pseudomonadati</taxon>
        <taxon>Pseudomonadota</taxon>
        <taxon>Alphaproteobacteria</taxon>
        <taxon>Parvularculales</taxon>
        <taxon>Parvularculaceae</taxon>
        <taxon>Hyphococcus</taxon>
    </lineage>
</organism>
<sequence>MSFIITLVCGVTPVAADEACTQTTHDQIDYVVCRFDPQRDDIRLFLNNDDGEPYGHFNWVNEALAKKGETLVFAMNAGMYHEDRSPVGLYVGAEQKAGEIKYLLNENDGPGNFHLKPNGVFYVTGRGDAAIQETQKFKGVCGQLFRYATQSGPMLVIDNEIHPRFLSDSDSLKRRNGVGVTENGEVIFALADTPVRFYDFAMFFRDELNTPNALYLDGTISRLYAPELNRNDPGVAMGPIVGVVVKND</sequence>
<keyword evidence="2" id="KW-0326">Glycosidase</keyword>
<evidence type="ECO:0000259" key="1">
    <source>
        <dbReference type="Pfam" id="PF09992"/>
    </source>
</evidence>
<dbReference type="GO" id="GO:0016798">
    <property type="term" value="F:hydrolase activity, acting on glycosyl bonds"/>
    <property type="evidence" value="ECO:0007669"/>
    <property type="project" value="UniProtKB-KW"/>
</dbReference>
<dbReference type="EMBL" id="CP118166">
    <property type="protein sequence ID" value="WDI32365.1"/>
    <property type="molecule type" value="Genomic_DNA"/>
</dbReference>
<feature type="domain" description="Phosphodiester glycosidase" evidence="1">
    <location>
        <begin position="70"/>
        <end position="233"/>
    </location>
</feature>
<proteinExistence type="predicted"/>
<dbReference type="Pfam" id="PF09992">
    <property type="entry name" value="NAGPA"/>
    <property type="match status" value="1"/>
</dbReference>
<reference evidence="2" key="1">
    <citation type="submission" date="2023-02" db="EMBL/GenBank/DDBJ databases">
        <title>Genome sequence of Hyphococcus flavus.</title>
        <authorList>
            <person name="Rong J.-C."/>
            <person name="Zhao Q."/>
            <person name="Yi M."/>
            <person name="Wu J.-Y."/>
        </authorList>
    </citation>
    <scope>NUCLEOTIDE SEQUENCE</scope>
    <source>
        <strain evidence="2">MCCC 1K03223</strain>
    </source>
</reference>
<name>A0AAF0CC18_9PROT</name>
<dbReference type="InterPro" id="IPR018711">
    <property type="entry name" value="NAGPA"/>
</dbReference>
<evidence type="ECO:0000313" key="3">
    <source>
        <dbReference type="Proteomes" id="UP001214043"/>
    </source>
</evidence>
<gene>
    <name evidence="2" type="ORF">PUV54_04055</name>
</gene>
<keyword evidence="3" id="KW-1185">Reference proteome</keyword>
<dbReference type="Proteomes" id="UP001214043">
    <property type="component" value="Chromosome"/>
</dbReference>